<dbReference type="Pfam" id="PF00768">
    <property type="entry name" value="Peptidase_S11"/>
    <property type="match status" value="1"/>
</dbReference>
<evidence type="ECO:0000256" key="7">
    <source>
        <dbReference type="RuleBase" id="RU004016"/>
    </source>
</evidence>
<dbReference type="EC" id="3.4.-.-" evidence="10"/>
<evidence type="ECO:0000259" key="9">
    <source>
        <dbReference type="Pfam" id="PF00768"/>
    </source>
</evidence>
<dbReference type="GO" id="GO:0004180">
    <property type="term" value="F:carboxypeptidase activity"/>
    <property type="evidence" value="ECO:0007669"/>
    <property type="project" value="UniProtKB-KW"/>
</dbReference>
<name>A0ABW5PCQ6_9BACL</name>
<dbReference type="PRINTS" id="PR00725">
    <property type="entry name" value="DADACBPTASE1"/>
</dbReference>
<dbReference type="EMBL" id="JBHUME010000005">
    <property type="protein sequence ID" value="MFD2611967.1"/>
    <property type="molecule type" value="Genomic_DNA"/>
</dbReference>
<evidence type="ECO:0000313" key="10">
    <source>
        <dbReference type="EMBL" id="MFD2611967.1"/>
    </source>
</evidence>
<keyword evidence="3 10" id="KW-0378">Hydrolase</keyword>
<evidence type="ECO:0000256" key="1">
    <source>
        <dbReference type="ARBA" id="ARBA00007164"/>
    </source>
</evidence>
<dbReference type="InterPro" id="IPR018044">
    <property type="entry name" value="Peptidase_S11"/>
</dbReference>
<evidence type="ECO:0000256" key="5">
    <source>
        <dbReference type="ARBA" id="ARBA00022984"/>
    </source>
</evidence>
<proteinExistence type="inferred from homology"/>
<dbReference type="SUPFAM" id="SSF56601">
    <property type="entry name" value="beta-lactamase/transpeptidase-like"/>
    <property type="match status" value="1"/>
</dbReference>
<organism evidence="10 11">
    <name type="scientific">Paenibacillus gansuensis</name>
    <dbReference type="NCBI Taxonomy" id="306542"/>
    <lineage>
        <taxon>Bacteria</taxon>
        <taxon>Bacillati</taxon>
        <taxon>Bacillota</taxon>
        <taxon>Bacilli</taxon>
        <taxon>Bacillales</taxon>
        <taxon>Paenibacillaceae</taxon>
        <taxon>Paenibacillus</taxon>
    </lineage>
</organism>
<evidence type="ECO:0000256" key="6">
    <source>
        <dbReference type="ARBA" id="ARBA00023316"/>
    </source>
</evidence>
<accession>A0ABW5PCQ6</accession>
<dbReference type="InterPro" id="IPR012338">
    <property type="entry name" value="Beta-lactam/transpept-like"/>
</dbReference>
<keyword evidence="10" id="KW-0121">Carboxypeptidase</keyword>
<dbReference type="PANTHER" id="PTHR21581:SF33">
    <property type="entry name" value="D-ALANYL-D-ALANINE CARBOXYPEPTIDASE DACB"/>
    <property type="match status" value="1"/>
</dbReference>
<reference evidence="11" key="1">
    <citation type="journal article" date="2019" name="Int. J. Syst. Evol. Microbiol.">
        <title>The Global Catalogue of Microorganisms (GCM) 10K type strain sequencing project: providing services to taxonomists for standard genome sequencing and annotation.</title>
        <authorList>
            <consortium name="The Broad Institute Genomics Platform"/>
            <consortium name="The Broad Institute Genome Sequencing Center for Infectious Disease"/>
            <person name="Wu L."/>
            <person name="Ma J."/>
        </authorList>
    </citation>
    <scope>NUCLEOTIDE SEQUENCE [LARGE SCALE GENOMIC DNA]</scope>
    <source>
        <strain evidence="11">KCTC 3950</strain>
    </source>
</reference>
<comment type="caution">
    <text evidence="10">The sequence shown here is derived from an EMBL/GenBank/DDBJ whole genome shotgun (WGS) entry which is preliminary data.</text>
</comment>
<feature type="domain" description="Peptidase S11 D-alanyl-D-alanine carboxypeptidase A N-terminal" evidence="9">
    <location>
        <begin position="40"/>
        <end position="262"/>
    </location>
</feature>
<evidence type="ECO:0000256" key="3">
    <source>
        <dbReference type="ARBA" id="ARBA00022801"/>
    </source>
</evidence>
<comment type="similarity">
    <text evidence="1 7">Belongs to the peptidase S11 family.</text>
</comment>
<dbReference type="Gene3D" id="3.40.710.10">
    <property type="entry name" value="DD-peptidase/beta-lactamase superfamily"/>
    <property type="match status" value="1"/>
</dbReference>
<protein>
    <submittedName>
        <fullName evidence="10">D-alanyl-D-alanine carboxypeptidase family protein</fullName>
        <ecNumber evidence="10">3.4.-.-</ecNumber>
    </submittedName>
</protein>
<dbReference type="RefSeq" id="WP_377601093.1">
    <property type="nucleotide sequence ID" value="NZ_JBHUME010000005.1"/>
</dbReference>
<evidence type="ECO:0000256" key="4">
    <source>
        <dbReference type="ARBA" id="ARBA00022960"/>
    </source>
</evidence>
<keyword evidence="4" id="KW-0133">Cell shape</keyword>
<evidence type="ECO:0000256" key="2">
    <source>
        <dbReference type="ARBA" id="ARBA00022729"/>
    </source>
</evidence>
<feature type="chain" id="PRO_5046912887" evidence="8">
    <location>
        <begin position="22"/>
        <end position="399"/>
    </location>
</feature>
<evidence type="ECO:0000313" key="11">
    <source>
        <dbReference type="Proteomes" id="UP001597541"/>
    </source>
</evidence>
<dbReference type="InterPro" id="IPR001967">
    <property type="entry name" value="Peptidase_S11_N"/>
</dbReference>
<keyword evidence="11" id="KW-1185">Reference proteome</keyword>
<keyword evidence="2 8" id="KW-0732">Signal</keyword>
<dbReference type="PANTHER" id="PTHR21581">
    <property type="entry name" value="D-ALANYL-D-ALANINE CARBOXYPEPTIDASE"/>
    <property type="match status" value="1"/>
</dbReference>
<keyword evidence="10" id="KW-0645">Protease</keyword>
<keyword evidence="5" id="KW-0573">Peptidoglycan synthesis</keyword>
<evidence type="ECO:0000256" key="8">
    <source>
        <dbReference type="SAM" id="SignalP"/>
    </source>
</evidence>
<gene>
    <name evidence="10" type="ORF">ACFSUF_05950</name>
</gene>
<keyword evidence="6" id="KW-0961">Cell wall biogenesis/degradation</keyword>
<feature type="signal peptide" evidence="8">
    <location>
        <begin position="1"/>
        <end position="21"/>
    </location>
</feature>
<sequence length="399" mass="43445">MKKWFVSILLALLMLSVPMAAFLPVVSAAGNPASAGAAVAASAKGYALIDVTSGRILASRQGDTKMRIASLTKVMTAIVAIENGRLSDKVKVSRNAYAKEGSSIYLKLGEEMSLENLLYGLMLRSGNDAAVAIAEHVGASLDGFVHMMNQKAEEIGMVNTHFDNPHGLDTDTHYSTANDMARLTAYSMKNPVFRQISGTKLKKAPNPNEEWDYVWRNKNKMLYLYEGADGGKTGYTKLAGRCLISSATRGTQQLAAVTLNAPDDWSDHRRMFDYGFARFPLRELVHSGDPIPGTAFTAGRSFSYPLADQETGLLSKKIELEPQGTDNYTLGYRGRVMLYLDREPIGAVPFAEPGVNIHFSLDQARNYAMTTAADTGSSNNFTNSLLNVLRTVFTGNTGR</sequence>
<dbReference type="Proteomes" id="UP001597541">
    <property type="component" value="Unassembled WGS sequence"/>
</dbReference>